<evidence type="ECO:0000313" key="3">
    <source>
        <dbReference type="Proteomes" id="UP000001640"/>
    </source>
</evidence>
<feature type="region of interest" description="Disordered" evidence="1">
    <location>
        <begin position="81"/>
        <end position="235"/>
    </location>
</feature>
<dbReference type="EMBL" id="HE576752">
    <property type="protein sequence ID" value="CCC68069.1"/>
    <property type="molecule type" value="Genomic_DNA"/>
</dbReference>
<feature type="region of interest" description="Disordered" evidence="1">
    <location>
        <begin position="515"/>
        <end position="641"/>
    </location>
</feature>
<feature type="compositionally biased region" description="Acidic residues" evidence="1">
    <location>
        <begin position="49"/>
        <end position="58"/>
    </location>
</feature>
<accession>G0V9B8</accession>
<feature type="region of interest" description="Disordered" evidence="1">
    <location>
        <begin position="1"/>
        <end position="64"/>
    </location>
</feature>
<feature type="compositionally biased region" description="Basic and acidic residues" evidence="1">
    <location>
        <begin position="536"/>
        <end position="550"/>
    </location>
</feature>
<dbReference type="KEGG" id="ncs:NCAS_0A15110"/>
<reference key="2">
    <citation type="submission" date="2011-08" db="EMBL/GenBank/DDBJ databases">
        <title>Genome sequence of Naumovozyma castellii.</title>
        <authorList>
            <person name="Gordon J.L."/>
            <person name="Armisen D."/>
            <person name="Proux-Wera E."/>
            <person name="OhEigeartaigh S.S."/>
            <person name="Byrne K.P."/>
            <person name="Wolfe K.H."/>
        </authorList>
    </citation>
    <scope>NUCLEOTIDE SEQUENCE</scope>
    <source>
        <strain>Type strain:CBS 4309</strain>
    </source>
</reference>
<dbReference type="Proteomes" id="UP000001640">
    <property type="component" value="Chromosome 1"/>
</dbReference>
<sequence length="641" mass="71939">MARSHSNDPELDDFLQRVENLDSRRTNRGLQKPPPIKRKPIELTSSYNDENEEDEDGSMVDVPLSEDSVSNLAYRSAYNYEKTFSPKKSNYSLEDLGLQKSPERQSKQSMKTAERQESKTFTVSEEDYYLLQRLKSGKIEFDEREEHLPSRGKPREKIQHSRRSKREDEECETDSDVPSLPPRKPLHLRDEPLIGQRKHTDVSESSSEGEPPSLPTRPSVVKETEEPPSSGEDIIEYDSKKISLVNLKPKPEVISRRTTKTGGTNATKTKPDPPRKRIDRKSDDMPTSFLTSLEHNKLTTSNVHELNTSPKLDTRHIDYLDSVQLKTNSSPKVPSRATKPGSISNYGSPKRIPRSESFINSALKSKITTTASSSSPPQVPIKKHSISSFVNKPEQLATKTSNEDADVSDESETSASKLTLNALDESRPKVPTKKKELLDMPKLRSVRADPSPKSDEVGNDKIEMPKLRSKDSYKPEVPKRKPTIPEALAKAPLLNKIKPNKDIEEKENPEALKKLGALKKLNKPPVPQRKISLPEALKKAQSLRERKEEIQETSTNSSTSSINDRLEAVIMARKLRTTVSSGSLPATKGSSASELNRRRTTPSFSSRSTMNSDDSSKSSLTHMNKKRTRGPKRKLPTSLKA</sequence>
<dbReference type="eggNOG" id="ENOG502S4ZF">
    <property type="taxonomic scope" value="Eukaryota"/>
</dbReference>
<evidence type="ECO:0000256" key="1">
    <source>
        <dbReference type="SAM" id="MobiDB-lite"/>
    </source>
</evidence>
<feature type="compositionally biased region" description="Acidic residues" evidence="1">
    <location>
        <begin position="403"/>
        <end position="412"/>
    </location>
</feature>
<dbReference type="HOGENOM" id="CLU_518734_0_0_1"/>
<feature type="compositionally biased region" description="Low complexity" evidence="1">
    <location>
        <begin position="601"/>
        <end position="619"/>
    </location>
</feature>
<dbReference type="STRING" id="1064592.G0V9B8"/>
<feature type="compositionally biased region" description="Basic and acidic residues" evidence="1">
    <location>
        <begin position="424"/>
        <end position="479"/>
    </location>
</feature>
<organism evidence="2 3">
    <name type="scientific">Naumovozyma castellii</name>
    <name type="common">Yeast</name>
    <name type="synonym">Saccharomyces castellii</name>
    <dbReference type="NCBI Taxonomy" id="27288"/>
    <lineage>
        <taxon>Eukaryota</taxon>
        <taxon>Fungi</taxon>
        <taxon>Dikarya</taxon>
        <taxon>Ascomycota</taxon>
        <taxon>Saccharomycotina</taxon>
        <taxon>Saccharomycetes</taxon>
        <taxon>Saccharomycetales</taxon>
        <taxon>Saccharomycetaceae</taxon>
        <taxon>Naumovozyma</taxon>
    </lineage>
</organism>
<feature type="compositionally biased region" description="Basic and acidic residues" evidence="1">
    <location>
        <begin position="101"/>
        <end position="118"/>
    </location>
</feature>
<protein>
    <submittedName>
        <fullName evidence="2">Uncharacterized protein</fullName>
    </submittedName>
</protein>
<dbReference type="AlphaFoldDB" id="G0V9B8"/>
<dbReference type="OrthoDB" id="4069534at2759"/>
<evidence type="ECO:0000313" key="2">
    <source>
        <dbReference type="EMBL" id="CCC68069.1"/>
    </source>
</evidence>
<keyword evidence="3" id="KW-1185">Reference proteome</keyword>
<dbReference type="OMA" id="SAYNYEM"/>
<dbReference type="InParanoid" id="G0V9B8"/>
<feature type="region of interest" description="Disordered" evidence="1">
    <location>
        <begin position="251"/>
        <end position="296"/>
    </location>
</feature>
<feature type="compositionally biased region" description="Basic and acidic residues" evidence="1">
    <location>
        <begin position="1"/>
        <end position="25"/>
    </location>
</feature>
<dbReference type="GeneID" id="96901544"/>
<feature type="compositionally biased region" description="Basic and acidic residues" evidence="1">
    <location>
        <begin position="137"/>
        <end position="159"/>
    </location>
</feature>
<feature type="compositionally biased region" description="Basic and acidic residues" evidence="1">
    <location>
        <begin position="269"/>
        <end position="284"/>
    </location>
</feature>
<feature type="region of interest" description="Disordered" evidence="1">
    <location>
        <begin position="367"/>
        <end position="493"/>
    </location>
</feature>
<reference evidence="2 3" key="1">
    <citation type="journal article" date="2011" name="Proc. Natl. Acad. Sci. U.S.A.">
        <title>Evolutionary erosion of yeast sex chromosomes by mating-type switching accidents.</title>
        <authorList>
            <person name="Gordon J.L."/>
            <person name="Armisen D."/>
            <person name="Proux-Wera E."/>
            <person name="Oheigeartaigh S.S."/>
            <person name="Byrne K.P."/>
            <person name="Wolfe K.H."/>
        </authorList>
    </citation>
    <scope>NUCLEOTIDE SEQUENCE [LARGE SCALE GENOMIC DNA]</scope>
    <source>
        <strain evidence="3">ATCC 76901 / BCRC 22586 / CBS 4309 / NBRC 1992 / NRRL Y-12630</strain>
    </source>
</reference>
<feature type="region of interest" description="Disordered" evidence="1">
    <location>
        <begin position="323"/>
        <end position="355"/>
    </location>
</feature>
<feature type="compositionally biased region" description="Basic and acidic residues" evidence="1">
    <location>
        <begin position="187"/>
        <end position="202"/>
    </location>
</feature>
<dbReference type="RefSeq" id="XP_003674447.1">
    <property type="nucleotide sequence ID" value="XM_003674399.1"/>
</dbReference>
<feature type="compositionally biased region" description="Basic residues" evidence="1">
    <location>
        <begin position="623"/>
        <end position="635"/>
    </location>
</feature>
<feature type="compositionally biased region" description="Polar residues" evidence="1">
    <location>
        <begin position="577"/>
        <end position="594"/>
    </location>
</feature>
<proteinExistence type="predicted"/>
<gene>
    <name evidence="2" type="primary">NCAS0A15110</name>
    <name evidence="2" type="ordered locus">NCAS_0A15110</name>
</gene>
<name>G0V9B8_NAUCA</name>
<dbReference type="FunCoup" id="G0V9B8">
    <property type="interactions" value="79"/>
</dbReference>